<dbReference type="AlphaFoldDB" id="A0AAJ5VBU3"/>
<dbReference type="Gene3D" id="1.10.10.10">
    <property type="entry name" value="Winged helix-like DNA-binding domain superfamily/Winged helix DNA-binding domain"/>
    <property type="match status" value="1"/>
</dbReference>
<evidence type="ECO:0000256" key="3">
    <source>
        <dbReference type="ARBA" id="ARBA00023125"/>
    </source>
</evidence>
<dbReference type="InterPro" id="IPR036388">
    <property type="entry name" value="WH-like_DNA-bd_sf"/>
</dbReference>
<dbReference type="GO" id="GO:0045892">
    <property type="term" value="P:negative regulation of DNA-templated transcription"/>
    <property type="evidence" value="ECO:0007669"/>
    <property type="project" value="InterPro"/>
</dbReference>
<evidence type="ECO:0000256" key="4">
    <source>
        <dbReference type="ARBA" id="ARBA00023163"/>
    </source>
</evidence>
<name>A0AAJ5VBU3_MICMQ</name>
<evidence type="ECO:0000256" key="2">
    <source>
        <dbReference type="ARBA" id="ARBA00023015"/>
    </source>
</evidence>
<evidence type="ECO:0000313" key="5">
    <source>
        <dbReference type="EMBL" id="WEF21379.1"/>
    </source>
</evidence>
<dbReference type="PIRSF" id="PIRSF019455">
    <property type="entry name" value="CopR_AtkY"/>
    <property type="match status" value="1"/>
</dbReference>
<keyword evidence="3" id="KW-0238">DNA-binding</keyword>
<dbReference type="RefSeq" id="WP_275093384.1">
    <property type="nucleotide sequence ID" value="NZ_CBDRLE010000002.1"/>
</dbReference>
<reference evidence="5" key="1">
    <citation type="submission" date="2023-02" db="EMBL/GenBank/DDBJ databases">
        <title>Genome sequence of Microbacterium liquefaciens B1075.</title>
        <authorList>
            <person name="Cao J."/>
            <person name="Li X."/>
        </authorList>
    </citation>
    <scope>NUCLEOTIDE SEQUENCE</scope>
    <source>
        <strain evidence="5">B1075</strain>
    </source>
</reference>
<comment type="similarity">
    <text evidence="1">Belongs to the BlaI transcriptional regulatory family.</text>
</comment>
<keyword evidence="4" id="KW-0804">Transcription</keyword>
<dbReference type="SUPFAM" id="SSF46785">
    <property type="entry name" value="Winged helix' DNA-binding domain"/>
    <property type="match status" value="1"/>
</dbReference>
<protein>
    <submittedName>
        <fullName evidence="5">BlaI/MecI/CopY family transcriptional regulator</fullName>
    </submittedName>
</protein>
<dbReference type="InterPro" id="IPR036390">
    <property type="entry name" value="WH_DNA-bd_sf"/>
</dbReference>
<accession>A0AAJ5VBU3</accession>
<proteinExistence type="inferred from homology"/>
<dbReference type="InterPro" id="IPR005650">
    <property type="entry name" value="BlaI_family"/>
</dbReference>
<dbReference type="Proteomes" id="UP001214756">
    <property type="component" value="Chromosome"/>
</dbReference>
<dbReference type="GO" id="GO:0003677">
    <property type="term" value="F:DNA binding"/>
    <property type="evidence" value="ECO:0007669"/>
    <property type="project" value="UniProtKB-KW"/>
</dbReference>
<dbReference type="Pfam" id="PF03965">
    <property type="entry name" value="Penicillinase_R"/>
    <property type="match status" value="1"/>
</dbReference>
<evidence type="ECO:0000313" key="6">
    <source>
        <dbReference type="Proteomes" id="UP001214756"/>
    </source>
</evidence>
<dbReference type="EMBL" id="CP118606">
    <property type="protein sequence ID" value="WEF21379.1"/>
    <property type="molecule type" value="Genomic_DNA"/>
</dbReference>
<keyword evidence="2" id="KW-0805">Transcription regulation</keyword>
<evidence type="ECO:0000256" key="1">
    <source>
        <dbReference type="ARBA" id="ARBA00011046"/>
    </source>
</evidence>
<organism evidence="5 6">
    <name type="scientific">Microbacterium maritypicum</name>
    <name type="common">Microbacterium liquefaciens</name>
    <dbReference type="NCBI Taxonomy" id="33918"/>
    <lineage>
        <taxon>Bacteria</taxon>
        <taxon>Bacillati</taxon>
        <taxon>Actinomycetota</taxon>
        <taxon>Actinomycetes</taxon>
        <taxon>Micrococcales</taxon>
        <taxon>Microbacteriaceae</taxon>
        <taxon>Microbacterium</taxon>
    </lineage>
</organism>
<gene>
    <name evidence="5" type="ORF">PWF71_01560</name>
</gene>
<sequence length="129" mass="14376">MRSPADGPREVLRLGALESQVMDVLWERGPATVRDVIDGLPTDPAYTTIATVLGNLDRKGLLVITRQDRSTRYAARVSRQEHAAGLIEQVLAGTHDRVSSILQFVDSLPENELDLLRDYLDRRDEAGRP</sequence>